<dbReference type="Pfam" id="PF06045">
    <property type="entry name" value="Rhamnogal_lyase"/>
    <property type="match status" value="1"/>
</dbReference>
<keyword evidence="1" id="KW-0547">Nucleotide-binding</keyword>
<keyword evidence="1" id="KW-0378">Hydrolase</keyword>
<dbReference type="PANTHER" id="PTHR32018:SF1">
    <property type="entry name" value="RHAMNOGALACTURONAN ENDOLYASE"/>
    <property type="match status" value="1"/>
</dbReference>
<dbReference type="InterPro" id="IPR010325">
    <property type="entry name" value="Rhamnogal_lyase"/>
</dbReference>
<dbReference type="Proteomes" id="UP000251960">
    <property type="component" value="Chromosome 7"/>
</dbReference>
<dbReference type="InterPro" id="IPR027417">
    <property type="entry name" value="P-loop_NTPase"/>
</dbReference>
<comment type="caution">
    <text evidence="1">The sequence shown here is derived from an EMBL/GenBank/DDBJ whole genome shotgun (WGS) entry which is preliminary data.</text>
</comment>
<dbReference type="EMBL" id="NCVQ01000008">
    <property type="protein sequence ID" value="PWZ12879.1"/>
    <property type="molecule type" value="Genomic_DNA"/>
</dbReference>
<protein>
    <submittedName>
        <fullName evidence="1">DEAD-box ATP-dependent RNA helicase 18</fullName>
    </submittedName>
</protein>
<reference evidence="1 2" key="1">
    <citation type="journal article" date="2018" name="Nat. Genet.">
        <title>Extensive intraspecific gene order and gene structural variations between Mo17 and other maize genomes.</title>
        <authorList>
            <person name="Sun S."/>
            <person name="Zhou Y."/>
            <person name="Chen J."/>
            <person name="Shi J."/>
            <person name="Zhao H."/>
            <person name="Zhao H."/>
            <person name="Song W."/>
            <person name="Zhang M."/>
            <person name="Cui Y."/>
            <person name="Dong X."/>
            <person name="Liu H."/>
            <person name="Ma X."/>
            <person name="Jiao Y."/>
            <person name="Wang B."/>
            <person name="Wei X."/>
            <person name="Stein J.C."/>
            <person name="Glaubitz J.C."/>
            <person name="Lu F."/>
            <person name="Yu G."/>
            <person name="Liang C."/>
            <person name="Fengler K."/>
            <person name="Li B."/>
            <person name="Rafalski A."/>
            <person name="Schnable P.S."/>
            <person name="Ware D.H."/>
            <person name="Buckler E.S."/>
            <person name="Lai J."/>
        </authorList>
    </citation>
    <scope>NUCLEOTIDE SEQUENCE [LARGE SCALE GENOMIC DNA]</scope>
    <source>
        <strain evidence="2">cv. Missouri 17</strain>
        <tissue evidence="1">Seedling</tissue>
    </source>
</reference>
<keyword evidence="1" id="KW-0347">Helicase</keyword>
<name>A0A3L6DWM0_MAIZE</name>
<dbReference type="GO" id="GO:0005524">
    <property type="term" value="F:ATP binding"/>
    <property type="evidence" value="ECO:0007669"/>
    <property type="project" value="InterPro"/>
</dbReference>
<gene>
    <name evidence="1" type="primary">Os01g0164500_0</name>
    <name evidence="1" type="ORF">Zm00014a_033249</name>
</gene>
<dbReference type="PANTHER" id="PTHR32018">
    <property type="entry name" value="RHAMNOGALACTURONATE LYASE FAMILY PROTEIN"/>
    <property type="match status" value="1"/>
</dbReference>
<dbReference type="InterPro" id="IPR051850">
    <property type="entry name" value="Polysacch_Lyase_4"/>
</dbReference>
<evidence type="ECO:0000313" key="2">
    <source>
        <dbReference type="Proteomes" id="UP000251960"/>
    </source>
</evidence>
<dbReference type="SUPFAM" id="SSF52540">
    <property type="entry name" value="P-loop containing nucleoside triphosphate hydrolases"/>
    <property type="match status" value="1"/>
</dbReference>
<organism evidence="1 2">
    <name type="scientific">Zea mays</name>
    <name type="common">Maize</name>
    <dbReference type="NCBI Taxonomy" id="4577"/>
    <lineage>
        <taxon>Eukaryota</taxon>
        <taxon>Viridiplantae</taxon>
        <taxon>Streptophyta</taxon>
        <taxon>Embryophyta</taxon>
        <taxon>Tracheophyta</taxon>
        <taxon>Spermatophyta</taxon>
        <taxon>Magnoliopsida</taxon>
        <taxon>Liliopsida</taxon>
        <taxon>Poales</taxon>
        <taxon>Poaceae</taxon>
        <taxon>PACMAD clade</taxon>
        <taxon>Panicoideae</taxon>
        <taxon>Andropogonodae</taxon>
        <taxon>Andropogoneae</taxon>
        <taxon>Tripsacinae</taxon>
        <taxon>Zea</taxon>
    </lineage>
</organism>
<evidence type="ECO:0000313" key="1">
    <source>
        <dbReference type="EMBL" id="PWZ12879.1"/>
    </source>
</evidence>
<dbReference type="AlphaFoldDB" id="A0A3L6DWM0"/>
<accession>A0A3L6DWM0</accession>
<proteinExistence type="predicted"/>
<keyword evidence="1" id="KW-0067">ATP-binding</keyword>
<sequence length="138" mass="15132">MAASTAAAAARKGALTDQRFSELSLALSPEVVEALDRGGFQWCMPVQAAAIPHLLSHKDVVVDAATGSRKTLAFHYMALADDRQRIMPMPNDRLPPRGQPLAYPEAVLLVDPINPELRGEVDDKYQYSCEDQYNNVHG</sequence>
<dbReference type="Gene3D" id="3.40.50.300">
    <property type="entry name" value="P-loop containing nucleotide triphosphate hydrolases"/>
    <property type="match status" value="1"/>
</dbReference>
<dbReference type="GO" id="GO:0004386">
    <property type="term" value="F:helicase activity"/>
    <property type="evidence" value="ECO:0007669"/>
    <property type="project" value="UniProtKB-KW"/>
</dbReference>
<dbReference type="GO" id="GO:0003676">
    <property type="term" value="F:nucleic acid binding"/>
    <property type="evidence" value="ECO:0007669"/>
    <property type="project" value="InterPro"/>
</dbReference>